<protein>
    <recommendedName>
        <fullName evidence="2">site-specific DNA-methyltransferase (adenine-specific)</fullName>
        <ecNumber evidence="2">2.1.1.72</ecNumber>
    </recommendedName>
</protein>
<name>A0A4Q9VJJ6_9HYPH</name>
<dbReference type="InterPro" id="IPR002941">
    <property type="entry name" value="DNA_methylase_N4/N6"/>
</dbReference>
<feature type="compositionally biased region" description="Low complexity" evidence="6">
    <location>
        <begin position="498"/>
        <end position="513"/>
    </location>
</feature>
<proteinExistence type="inferred from homology"/>
<keyword evidence="3 8" id="KW-0489">Methyltransferase</keyword>
<feature type="region of interest" description="Disordered" evidence="6">
    <location>
        <begin position="498"/>
        <end position="522"/>
    </location>
</feature>
<dbReference type="Gene3D" id="3.90.1530.10">
    <property type="entry name" value="Conserved hypothetical protein from pyrococcus furiosus pfu- 392566-001, ParB domain"/>
    <property type="match status" value="1"/>
</dbReference>
<dbReference type="GO" id="GO:0003677">
    <property type="term" value="F:DNA binding"/>
    <property type="evidence" value="ECO:0007669"/>
    <property type="project" value="InterPro"/>
</dbReference>
<sequence>MTPRIGSFHPNGAWRRRFWERDWFARRPAEGEVAMNVEVRRRRQRPVPLPVSAEHVASEAENLATLLRTQKLVVEYVPIGELTPAPRAIRGASEKQIHLLMGRMKEQGFLIPALVDEAGRLIDGNARIEAARRIGLTEVPVIRLRHLSDVQKRALTIAIHKLPELREWDAEAFRVELIELIEIDPDILDLTGFEIAEIEIITDGPPEKKPKADPADVLPDMTGVSVVTRLGDVWDLGNHRIACGSALEPIVYQILLGSAGVQMVFTDPPYNVKVDGHVGGLGKVKHREFAMASGEMSRPEFVTFLKTAFERMAEVVVDGAILFTCIDWAHLAEMLEAGHAVFDELKNIVVWAKTNGGMGSLYRSQHELIPVWKKGTASHVNNIQLGAHGRYRTNVWTYAGANTFRRGRMEDLASHPTVKPCALVMDAIKDCSKPGGLVLDPFGGSGTTLIAAEKTRRHARLIELDRAYVDLTIRRWEKLTSRAAVHAETGLTFAETAAARAASSASPATNSTTRSEETSHGE</sequence>
<evidence type="ECO:0000259" key="7">
    <source>
        <dbReference type="SMART" id="SM00470"/>
    </source>
</evidence>
<dbReference type="Proteomes" id="UP000292781">
    <property type="component" value="Unassembled WGS sequence"/>
</dbReference>
<gene>
    <name evidence="8" type="ORF">EYW49_15855</name>
</gene>
<evidence type="ECO:0000256" key="4">
    <source>
        <dbReference type="ARBA" id="ARBA00022679"/>
    </source>
</evidence>
<evidence type="ECO:0000256" key="3">
    <source>
        <dbReference type="ARBA" id="ARBA00022603"/>
    </source>
</evidence>
<dbReference type="CDD" id="cd16403">
    <property type="entry name" value="ParB_N_like_MT"/>
    <property type="match status" value="1"/>
</dbReference>
<dbReference type="SMART" id="SM00470">
    <property type="entry name" value="ParB"/>
    <property type="match status" value="1"/>
</dbReference>
<dbReference type="EC" id="2.1.1.72" evidence="2"/>
<feature type="domain" description="ParB-like N-terminal" evidence="7">
    <location>
        <begin position="75"/>
        <end position="159"/>
    </location>
</feature>
<dbReference type="InterPro" id="IPR029063">
    <property type="entry name" value="SAM-dependent_MTases_sf"/>
</dbReference>
<dbReference type="OrthoDB" id="7806498at2"/>
<dbReference type="GO" id="GO:0009007">
    <property type="term" value="F:site-specific DNA-methyltransferase (adenine-specific) activity"/>
    <property type="evidence" value="ECO:0007669"/>
    <property type="project" value="UniProtKB-EC"/>
</dbReference>
<dbReference type="GO" id="GO:0008170">
    <property type="term" value="F:N-methyltransferase activity"/>
    <property type="evidence" value="ECO:0007669"/>
    <property type="project" value="InterPro"/>
</dbReference>
<dbReference type="InterPro" id="IPR002052">
    <property type="entry name" value="DNA_methylase_N6_adenine_CS"/>
</dbReference>
<dbReference type="AlphaFoldDB" id="A0A4Q9VJJ6"/>
<keyword evidence="9" id="KW-1185">Reference proteome</keyword>
<evidence type="ECO:0000313" key="9">
    <source>
        <dbReference type="Proteomes" id="UP000292781"/>
    </source>
</evidence>
<dbReference type="GO" id="GO:0032259">
    <property type="term" value="P:methylation"/>
    <property type="evidence" value="ECO:0007669"/>
    <property type="project" value="UniProtKB-KW"/>
</dbReference>
<organism evidence="8 9">
    <name type="scientific">Siculibacillus lacustris</name>
    <dbReference type="NCBI Taxonomy" id="1549641"/>
    <lineage>
        <taxon>Bacteria</taxon>
        <taxon>Pseudomonadati</taxon>
        <taxon>Pseudomonadota</taxon>
        <taxon>Alphaproteobacteria</taxon>
        <taxon>Hyphomicrobiales</taxon>
        <taxon>Ancalomicrobiaceae</taxon>
        <taxon>Siculibacillus</taxon>
    </lineage>
</organism>
<evidence type="ECO:0000256" key="5">
    <source>
        <dbReference type="ARBA" id="ARBA00047942"/>
    </source>
</evidence>
<dbReference type="InterPro" id="IPR001091">
    <property type="entry name" value="RM_Methyltransferase"/>
</dbReference>
<dbReference type="EMBL" id="SJFN01000025">
    <property type="protein sequence ID" value="TBW35500.1"/>
    <property type="molecule type" value="Genomic_DNA"/>
</dbReference>
<dbReference type="RefSeq" id="WP_131310587.1">
    <property type="nucleotide sequence ID" value="NZ_SJFN01000025.1"/>
</dbReference>
<comment type="caution">
    <text evidence="8">The sequence shown here is derived from an EMBL/GenBank/DDBJ whole genome shotgun (WGS) entry which is preliminary data.</text>
</comment>
<dbReference type="InterPro" id="IPR003115">
    <property type="entry name" value="ParB_N"/>
</dbReference>
<accession>A0A4Q9VJJ6</accession>
<reference evidence="8 9" key="1">
    <citation type="submission" date="2019-02" db="EMBL/GenBank/DDBJ databases">
        <title>Siculibacillus lacustris gen. nov., sp. nov., a new rosette-forming bacterium isolated from a freshwater crater lake (Lake St. Ana, Romania).</title>
        <authorList>
            <person name="Felfoldi T."/>
            <person name="Marton Z."/>
            <person name="Szabo A."/>
            <person name="Mentes A."/>
            <person name="Boka K."/>
            <person name="Marialigeti K."/>
            <person name="Mathe I."/>
            <person name="Koncz M."/>
            <person name="Schumann P."/>
            <person name="Toth E."/>
        </authorList>
    </citation>
    <scope>NUCLEOTIDE SEQUENCE [LARGE SCALE GENOMIC DNA]</scope>
    <source>
        <strain evidence="8 9">SA-279</strain>
    </source>
</reference>
<dbReference type="SUPFAM" id="SSF110849">
    <property type="entry name" value="ParB/Sulfiredoxin"/>
    <property type="match status" value="1"/>
</dbReference>
<evidence type="ECO:0000313" key="8">
    <source>
        <dbReference type="EMBL" id="TBW35500.1"/>
    </source>
</evidence>
<dbReference type="InterPro" id="IPR036086">
    <property type="entry name" value="ParB/Sulfiredoxin_sf"/>
</dbReference>
<comment type="similarity">
    <text evidence="1">Belongs to the N(4)/N(6)-methyltransferase family.</text>
</comment>
<keyword evidence="4" id="KW-0808">Transferase</keyword>
<dbReference type="PROSITE" id="PS00092">
    <property type="entry name" value="N6_MTASE"/>
    <property type="match status" value="1"/>
</dbReference>
<dbReference type="Gene3D" id="3.40.50.150">
    <property type="entry name" value="Vaccinia Virus protein VP39"/>
    <property type="match status" value="1"/>
</dbReference>
<comment type="catalytic activity">
    <reaction evidence="5">
        <text>a 2'-deoxyadenosine in DNA + S-adenosyl-L-methionine = an N(6)-methyl-2'-deoxyadenosine in DNA + S-adenosyl-L-homocysteine + H(+)</text>
        <dbReference type="Rhea" id="RHEA:15197"/>
        <dbReference type="Rhea" id="RHEA-COMP:12418"/>
        <dbReference type="Rhea" id="RHEA-COMP:12419"/>
        <dbReference type="ChEBI" id="CHEBI:15378"/>
        <dbReference type="ChEBI" id="CHEBI:57856"/>
        <dbReference type="ChEBI" id="CHEBI:59789"/>
        <dbReference type="ChEBI" id="CHEBI:90615"/>
        <dbReference type="ChEBI" id="CHEBI:90616"/>
        <dbReference type="EC" id="2.1.1.72"/>
    </reaction>
</comment>
<evidence type="ECO:0000256" key="6">
    <source>
        <dbReference type="SAM" id="MobiDB-lite"/>
    </source>
</evidence>
<dbReference type="Pfam" id="PF01555">
    <property type="entry name" value="N6_N4_Mtase"/>
    <property type="match status" value="1"/>
</dbReference>
<dbReference type="SUPFAM" id="SSF53335">
    <property type="entry name" value="S-adenosyl-L-methionine-dependent methyltransferases"/>
    <property type="match status" value="1"/>
</dbReference>
<evidence type="ECO:0000256" key="2">
    <source>
        <dbReference type="ARBA" id="ARBA00011900"/>
    </source>
</evidence>
<dbReference type="Pfam" id="PF02195">
    <property type="entry name" value="ParB_N"/>
    <property type="match status" value="1"/>
</dbReference>
<evidence type="ECO:0000256" key="1">
    <source>
        <dbReference type="ARBA" id="ARBA00006594"/>
    </source>
</evidence>
<dbReference type="PRINTS" id="PR00508">
    <property type="entry name" value="S21N4MTFRASE"/>
</dbReference>